<name>A0A1F5MKK7_9BACT</name>
<feature type="region of interest" description="Disordered" evidence="1">
    <location>
        <begin position="139"/>
        <end position="168"/>
    </location>
</feature>
<proteinExistence type="predicted"/>
<organism evidence="2 3">
    <name type="scientific">Candidatus Daviesbacteria bacterium RIFCSPLOWO2_01_FULL_40_24</name>
    <dbReference type="NCBI Taxonomy" id="1797787"/>
    <lineage>
        <taxon>Bacteria</taxon>
        <taxon>Candidatus Daviesiibacteriota</taxon>
    </lineage>
</organism>
<comment type="caution">
    <text evidence="2">The sequence shown here is derived from an EMBL/GenBank/DDBJ whole genome shotgun (WGS) entry which is preliminary data.</text>
</comment>
<accession>A0A1F5MKK7</accession>
<evidence type="ECO:0000313" key="3">
    <source>
        <dbReference type="Proteomes" id="UP000178017"/>
    </source>
</evidence>
<sequence length="168" mass="19531">MEQNSPNPPPIGDPKKADKYINSLVRLISKDKVALTQTDLNKFDVATMQNHYRVDLGEYDVEVSHSVQAETNKDFYTIIFNNLKKLQDGKSDKVVLGYIHLVDEQYSRFKVVADEYLERRRKEADKERFAENLAPIEQLLEYMDPEENTPNEPQFIPETEPDTSLDQH</sequence>
<feature type="compositionally biased region" description="Acidic residues" evidence="1">
    <location>
        <begin position="159"/>
        <end position="168"/>
    </location>
</feature>
<dbReference type="EMBL" id="MFDO01000001">
    <property type="protein sequence ID" value="OGE65892.1"/>
    <property type="molecule type" value="Genomic_DNA"/>
</dbReference>
<protein>
    <submittedName>
        <fullName evidence="2">Uncharacterized protein</fullName>
    </submittedName>
</protein>
<evidence type="ECO:0000256" key="1">
    <source>
        <dbReference type="SAM" id="MobiDB-lite"/>
    </source>
</evidence>
<dbReference type="Proteomes" id="UP000178017">
    <property type="component" value="Unassembled WGS sequence"/>
</dbReference>
<evidence type="ECO:0000313" key="2">
    <source>
        <dbReference type="EMBL" id="OGE65892.1"/>
    </source>
</evidence>
<gene>
    <name evidence="2" type="ORF">A3B49_00270</name>
</gene>
<dbReference type="AlphaFoldDB" id="A0A1F5MKK7"/>
<reference evidence="2 3" key="1">
    <citation type="journal article" date="2016" name="Nat. Commun.">
        <title>Thousands of microbial genomes shed light on interconnected biogeochemical processes in an aquifer system.</title>
        <authorList>
            <person name="Anantharaman K."/>
            <person name="Brown C.T."/>
            <person name="Hug L.A."/>
            <person name="Sharon I."/>
            <person name="Castelle C.J."/>
            <person name="Probst A.J."/>
            <person name="Thomas B.C."/>
            <person name="Singh A."/>
            <person name="Wilkins M.J."/>
            <person name="Karaoz U."/>
            <person name="Brodie E.L."/>
            <person name="Williams K.H."/>
            <person name="Hubbard S.S."/>
            <person name="Banfield J.F."/>
        </authorList>
    </citation>
    <scope>NUCLEOTIDE SEQUENCE [LARGE SCALE GENOMIC DNA]</scope>
</reference>